<accession>E6QAE7</accession>
<evidence type="ECO:0000259" key="1">
    <source>
        <dbReference type="PROSITE" id="PS51708"/>
    </source>
</evidence>
<protein>
    <recommendedName>
        <fullName evidence="1">CHAD domain-containing protein</fullName>
    </recommendedName>
</protein>
<sequence length="271" mass="30333">MAGDALVRLLVTQCQRALGDLSRHLAEPMDAACFHDLRKDVRALRSFLRLAEPLDPQKHLGPWRQKLALWFHAQGPRRDRDVLAIRWAEVCATLGEQSSLLQSYLAGGAARGTDTETPFLGSLLLGLWAALSRHGLAGEVSLQEFTERSCARWDAAIQRARKKEEDPAALHALRIRVKNLRYALAVLAPVWPSRDSKALLKTLITLQDILGEIHDTDAAAATLHDTIVSCKSRLAYEAGILIGWLHAGRARHIREFRKIWERFLAAPRPWG</sequence>
<proteinExistence type="predicted"/>
<dbReference type="PROSITE" id="PS51708">
    <property type="entry name" value="CHAD"/>
    <property type="match status" value="1"/>
</dbReference>
<dbReference type="SMART" id="SM00880">
    <property type="entry name" value="CHAD"/>
    <property type="match status" value="1"/>
</dbReference>
<evidence type="ECO:0000313" key="2">
    <source>
        <dbReference type="EMBL" id="CBI04173.1"/>
    </source>
</evidence>
<dbReference type="EMBL" id="CABP01000049">
    <property type="protein sequence ID" value="CBI04173.1"/>
    <property type="molecule type" value="Genomic_DNA"/>
</dbReference>
<dbReference type="Pfam" id="PF05235">
    <property type="entry name" value="CHAD"/>
    <property type="match status" value="1"/>
</dbReference>
<gene>
    <name evidence="2" type="ORF">CARN5_2413</name>
</gene>
<organism evidence="2">
    <name type="scientific">mine drainage metagenome</name>
    <dbReference type="NCBI Taxonomy" id="410659"/>
    <lineage>
        <taxon>unclassified sequences</taxon>
        <taxon>metagenomes</taxon>
        <taxon>ecological metagenomes</taxon>
    </lineage>
</organism>
<feature type="domain" description="CHAD" evidence="1">
    <location>
        <begin position="1"/>
        <end position="271"/>
    </location>
</feature>
<comment type="caution">
    <text evidence="2">The sequence shown here is derived from an EMBL/GenBank/DDBJ whole genome shotgun (WGS) entry which is preliminary data.</text>
</comment>
<dbReference type="Gene3D" id="1.40.20.10">
    <property type="entry name" value="CHAD domain"/>
    <property type="match status" value="1"/>
</dbReference>
<name>E6QAE7_9ZZZZ</name>
<dbReference type="InterPro" id="IPR007899">
    <property type="entry name" value="CHAD_dom"/>
</dbReference>
<dbReference type="AlphaFoldDB" id="E6QAE7"/>
<dbReference type="PANTHER" id="PTHR39339:SF1">
    <property type="entry name" value="CHAD DOMAIN-CONTAINING PROTEIN"/>
    <property type="match status" value="1"/>
</dbReference>
<dbReference type="PANTHER" id="PTHR39339">
    <property type="entry name" value="SLR1444 PROTEIN"/>
    <property type="match status" value="1"/>
</dbReference>
<dbReference type="InterPro" id="IPR038186">
    <property type="entry name" value="CHAD_dom_sf"/>
</dbReference>
<reference evidence="2" key="1">
    <citation type="submission" date="2009-10" db="EMBL/GenBank/DDBJ databases">
        <title>Diversity of trophic interactions inside an arsenic-rich microbial ecosystem.</title>
        <authorList>
            <person name="Bertin P.N."/>
            <person name="Heinrich-Salmeron A."/>
            <person name="Pelletier E."/>
            <person name="Goulhen-Chollet F."/>
            <person name="Arsene-Ploetze F."/>
            <person name="Gallien S."/>
            <person name="Calteau A."/>
            <person name="Vallenet D."/>
            <person name="Casiot C."/>
            <person name="Chane-Woon-Ming B."/>
            <person name="Giloteaux L."/>
            <person name="Barakat M."/>
            <person name="Bonnefoy V."/>
            <person name="Bruneel O."/>
            <person name="Chandler M."/>
            <person name="Cleiss J."/>
            <person name="Duran R."/>
            <person name="Elbaz-Poulichet F."/>
            <person name="Fonknechten N."/>
            <person name="Lauga B."/>
            <person name="Mornico D."/>
            <person name="Ortet P."/>
            <person name="Schaeffer C."/>
            <person name="Siguier P."/>
            <person name="Alexander Thil Smith A."/>
            <person name="Van Dorsselaer A."/>
            <person name="Weissenbach J."/>
            <person name="Medigue C."/>
            <person name="Le Paslier D."/>
        </authorList>
    </citation>
    <scope>NUCLEOTIDE SEQUENCE</scope>
</reference>